<dbReference type="GO" id="GO:0050660">
    <property type="term" value="F:flavin adenine dinucleotide binding"/>
    <property type="evidence" value="ECO:0007669"/>
    <property type="project" value="InterPro"/>
</dbReference>
<evidence type="ECO:0000256" key="8">
    <source>
        <dbReference type="ARBA" id="ARBA00023136"/>
    </source>
</evidence>
<dbReference type="PROSITE" id="PS51371">
    <property type="entry name" value="CBS"/>
    <property type="match status" value="1"/>
</dbReference>
<dbReference type="OrthoDB" id="9798188at2"/>
<keyword evidence="4 10" id="KW-0812">Transmembrane</keyword>
<keyword evidence="7 9" id="KW-0129">CBS domain</keyword>
<gene>
    <name evidence="12" type="ORF">HMPREF1630_00650</name>
</gene>
<keyword evidence="6 10" id="KW-1133">Transmembrane helix</keyword>
<dbReference type="InterPro" id="IPR016169">
    <property type="entry name" value="FAD-bd_PCMH_sub2"/>
</dbReference>
<evidence type="ECO:0000256" key="5">
    <source>
        <dbReference type="ARBA" id="ARBA00022737"/>
    </source>
</evidence>
<dbReference type="EMBL" id="JRMW01000015">
    <property type="protein sequence ID" value="KGF05368.1"/>
    <property type="molecule type" value="Genomic_DNA"/>
</dbReference>
<feature type="transmembrane region" description="Helical" evidence="10">
    <location>
        <begin position="6"/>
        <end position="33"/>
    </location>
</feature>
<dbReference type="Gene3D" id="3.10.580.10">
    <property type="entry name" value="CBS-domain"/>
    <property type="match status" value="1"/>
</dbReference>
<comment type="caution">
    <text evidence="12">The sequence shown here is derived from an EMBL/GenBank/DDBJ whole genome shotgun (WGS) entry which is preliminary data.</text>
</comment>
<feature type="transmembrane region" description="Helical" evidence="10">
    <location>
        <begin position="93"/>
        <end position="118"/>
    </location>
</feature>
<dbReference type="SMART" id="SM01091">
    <property type="entry name" value="CorC_HlyC"/>
    <property type="match status" value="1"/>
</dbReference>
<dbReference type="CDD" id="cd04590">
    <property type="entry name" value="CBS_pair_CorC_HlyC_assoc"/>
    <property type="match status" value="1"/>
</dbReference>
<protein>
    <submittedName>
        <fullName evidence="12">Hemolysin</fullName>
    </submittedName>
</protein>
<dbReference type="Pfam" id="PF03471">
    <property type="entry name" value="CorC_HlyC"/>
    <property type="match status" value="1"/>
</dbReference>
<dbReference type="InterPro" id="IPR046342">
    <property type="entry name" value="CBS_dom_sf"/>
</dbReference>
<evidence type="ECO:0000256" key="7">
    <source>
        <dbReference type="ARBA" id="ARBA00023122"/>
    </source>
</evidence>
<evidence type="ECO:0000256" key="6">
    <source>
        <dbReference type="ARBA" id="ARBA00022989"/>
    </source>
</evidence>
<proteinExistence type="inferred from homology"/>
<dbReference type="PANTHER" id="PTHR22777">
    <property type="entry name" value="HEMOLYSIN-RELATED"/>
    <property type="match status" value="1"/>
</dbReference>
<evidence type="ECO:0000259" key="11">
    <source>
        <dbReference type="PROSITE" id="PS51371"/>
    </source>
</evidence>
<dbReference type="Proteomes" id="UP000029579">
    <property type="component" value="Unassembled WGS sequence"/>
</dbReference>
<dbReference type="FunFam" id="3.10.580.10:FF:000002">
    <property type="entry name" value="Magnesium/cobalt efflux protein CorC"/>
    <property type="match status" value="1"/>
</dbReference>
<feature type="domain" description="CBS" evidence="11">
    <location>
        <begin position="284"/>
        <end position="341"/>
    </location>
</feature>
<dbReference type="InterPro" id="IPR000644">
    <property type="entry name" value="CBS_dom"/>
</dbReference>
<organism evidence="12 13">
    <name type="scientific">Anaerococcus lactolyticus S7-1-13</name>
    <dbReference type="NCBI Taxonomy" id="1284686"/>
    <lineage>
        <taxon>Bacteria</taxon>
        <taxon>Bacillati</taxon>
        <taxon>Bacillota</taxon>
        <taxon>Tissierellia</taxon>
        <taxon>Tissierellales</taxon>
        <taxon>Peptoniphilaceae</taxon>
        <taxon>Anaerococcus</taxon>
    </lineage>
</organism>
<dbReference type="Gene3D" id="3.30.465.10">
    <property type="match status" value="1"/>
</dbReference>
<dbReference type="InterPro" id="IPR036318">
    <property type="entry name" value="FAD-bd_PCMH-like_sf"/>
</dbReference>
<dbReference type="GO" id="GO:0005886">
    <property type="term" value="C:plasma membrane"/>
    <property type="evidence" value="ECO:0007669"/>
    <property type="project" value="UniProtKB-SubCell"/>
</dbReference>
<reference evidence="12 13" key="1">
    <citation type="submission" date="2014-07" db="EMBL/GenBank/DDBJ databases">
        <authorList>
            <person name="McCorrison J."/>
            <person name="Sanka R."/>
            <person name="Torralba M."/>
            <person name="Gillis M."/>
            <person name="Haft D.H."/>
            <person name="Methe B."/>
            <person name="Sutton G."/>
            <person name="Nelson K.E."/>
        </authorList>
    </citation>
    <scope>NUCLEOTIDE SEQUENCE [LARGE SCALE GENOMIC DNA]</scope>
    <source>
        <strain evidence="12 13">S7-1-13</strain>
    </source>
</reference>
<dbReference type="InterPro" id="IPR005170">
    <property type="entry name" value="Transptr-assoc_dom"/>
</dbReference>
<comment type="similarity">
    <text evidence="2">Belongs to the UPF0053 family.</text>
</comment>
<dbReference type="eggNOG" id="COG1253">
    <property type="taxonomic scope" value="Bacteria"/>
</dbReference>
<evidence type="ECO:0000313" key="13">
    <source>
        <dbReference type="Proteomes" id="UP000029579"/>
    </source>
</evidence>
<keyword evidence="8 10" id="KW-0472">Membrane</keyword>
<dbReference type="InterPro" id="IPR044751">
    <property type="entry name" value="Ion_transp-like_CBS"/>
</dbReference>
<evidence type="ECO:0000256" key="3">
    <source>
        <dbReference type="ARBA" id="ARBA00022475"/>
    </source>
</evidence>
<dbReference type="Pfam" id="PF01595">
    <property type="entry name" value="CNNM"/>
    <property type="match status" value="1"/>
</dbReference>
<dbReference type="SUPFAM" id="SSF54631">
    <property type="entry name" value="CBS-domain pair"/>
    <property type="match status" value="1"/>
</dbReference>
<accession>A0A095X6B9</accession>
<evidence type="ECO:0000256" key="1">
    <source>
        <dbReference type="ARBA" id="ARBA00004651"/>
    </source>
</evidence>
<evidence type="ECO:0000256" key="10">
    <source>
        <dbReference type="SAM" id="Phobius"/>
    </source>
</evidence>
<sequence length="451" mass="51592">MDSVPYHSLILVLIVIFLILINGFFTALHTGVISLSQDRLRDLEEKGSKDAEVLLKITSNQDRLNQSFSMINSVLSLVTVAFIADMIRDCKFIMNYVSMKTALLITILLYIVIKIIFVDKIPQRIGVRNPLGFALNTTGTLRLALALTKPFVLITDYVTNFIMKIFGIEAGVIQKEVTNEQIKSIVQIGEDQGIIRPMESKMIHSIMNFDDIIVEEIMTARTDVFMIDINDKDREYMDEFIKIRHNRIPIYEDDVDNILGILYTKDYLLEATKVGLSNVDLEKLIRPAYFAPDKIEADKLFSDMQKGHIHMAILIDEYGGFSGVITMEDLIEEIVGDMEDSFDYDIPEIKINSKNVFVVKASIGIKDLNEKIPINIDEENENYDSLGGFIIDKLGYIPEAGDNETIIYNGYEIKILYMEDNRIKACRIRKLKDKPDEHKTEEESEEKNEEK</sequence>
<keyword evidence="3" id="KW-1003">Cell membrane</keyword>
<dbReference type="RefSeq" id="WP_037326070.1">
    <property type="nucleotide sequence ID" value="NZ_JRMW01000015.1"/>
</dbReference>
<dbReference type="SUPFAM" id="SSF56176">
    <property type="entry name" value="FAD-binding/transporter-associated domain-like"/>
    <property type="match status" value="1"/>
</dbReference>
<comment type="subcellular location">
    <subcellularLocation>
        <location evidence="1">Cell membrane</location>
        <topology evidence="1">Multi-pass membrane protein</topology>
    </subcellularLocation>
</comment>
<evidence type="ECO:0000256" key="9">
    <source>
        <dbReference type="PROSITE-ProRule" id="PRU00703"/>
    </source>
</evidence>
<dbReference type="InterPro" id="IPR002550">
    <property type="entry name" value="CNNM"/>
</dbReference>
<evidence type="ECO:0000313" key="12">
    <source>
        <dbReference type="EMBL" id="KGF05368.1"/>
    </source>
</evidence>
<evidence type="ECO:0000256" key="2">
    <source>
        <dbReference type="ARBA" id="ARBA00006337"/>
    </source>
</evidence>
<dbReference type="AlphaFoldDB" id="A0A095X6B9"/>
<dbReference type="PANTHER" id="PTHR22777:SF32">
    <property type="entry name" value="UPF0053 INNER MEMBRANE PROTEIN YFJD"/>
    <property type="match status" value="1"/>
</dbReference>
<evidence type="ECO:0000256" key="4">
    <source>
        <dbReference type="ARBA" id="ARBA00022692"/>
    </source>
</evidence>
<dbReference type="Pfam" id="PF00571">
    <property type="entry name" value="CBS"/>
    <property type="match status" value="1"/>
</dbReference>
<name>A0A095X6B9_9FIRM</name>
<keyword evidence="5" id="KW-0677">Repeat</keyword>